<evidence type="ECO:0000256" key="19">
    <source>
        <dbReference type="ARBA" id="ARBA00041679"/>
    </source>
</evidence>
<keyword evidence="13" id="KW-0833">Ubl conjugation pathway</keyword>
<evidence type="ECO:0000256" key="20">
    <source>
        <dbReference type="ARBA" id="ARBA00042007"/>
    </source>
</evidence>
<dbReference type="SUPFAM" id="SSF57850">
    <property type="entry name" value="RING/U-box"/>
    <property type="match status" value="1"/>
</dbReference>
<dbReference type="Pfam" id="PF01436">
    <property type="entry name" value="NHL"/>
    <property type="match status" value="6"/>
</dbReference>
<sequence length="924" mass="101641">MQCHSALSRFAEFYIRKNDANIMTDDQRRGLNHQKDAETAAEREFDAALRKGWSGSPDSDSPASTARCSGRVGGSDKELETVSGSTNTEAIWSGFQIGTGSPELQQQPCSEEGRSWTPNVQLQSPWWIPQEAALTSAYMAMASFSDHLGEQLWCGVCLGRYTDPKVLPCLHTFCRPCLEQVHERDGRLRCPTCQQDVPLADSGVDGLPSNFFINNILDVVTSQEEDVENGLGEDSSVSSRGNGISGVAAAGLSLHGGGRQRCNSCEDGSLATSRCRDCNEYLCDNCVLAHHRVRLTKDHFILRLQPDGGTRPAPGLVGPPMSVQVAAERVACFCAVHESEIVRLFCDTCRLPICRECTMSLHQGHSFVYLQDAVQDAKAVTSQLLSDARQGIQALERSLKDTQAMAERVEMQTQSVSTEVRATTRRYMAAIEERERDLLRRVEKIRQVKGKTLHVQIEELRAGLAKLSQTVNFVETALETGSDVDVLKTKDEMVSQMRELRALRGHLQPHEDDSIVFTPPDAALHTAVSNLGIVSSSAYAAQSVANGDGLKRALKGKTAQFIIHAKDHQGEARCTGGDPVSVIIQSPEGGLYRAEVIDRQNGTYAVNYRGQTEGQHTISVTIRGKHIQESPFKVQVKTGRNYSTVGQMLLKIGVEGEGEGQLCRPWGICCDKDGNYIVADRSNNRIQVFNHSGTFLHKFGSAGSRNGQFDRPAGVAVDNQGRIIVADKDNHRIQIFSFHGDFMLKFGEKGSKNGQFNYPWDVAVNSEGKILVSDTRNHRVQLFHADGSFYNKYGFEGALWKHFDSPRGVAFNREGHMVVTDFNNHRLLVIHPDFQSARFLGSEGTGNGQFLRPQGVAVDQEGHIIVADSRNHRIQVFTPNGNFLYKFGMPGTGPGCVDRPSGICVTPDGLIAVVDFGNNRVQVF</sequence>
<keyword evidence="12 22" id="KW-0863">Zinc-finger</keyword>
<dbReference type="Pfam" id="PF00643">
    <property type="entry name" value="zf-B_box"/>
    <property type="match status" value="1"/>
</dbReference>
<keyword evidence="8" id="KW-0597">Phosphoprotein</keyword>
<dbReference type="GO" id="GO:0000932">
    <property type="term" value="C:P-body"/>
    <property type="evidence" value="ECO:0007669"/>
    <property type="project" value="UniProtKB-SubCell"/>
</dbReference>
<protein>
    <recommendedName>
        <fullName evidence="18">E3 ubiquitin-protein ligase TRIM71</fullName>
        <ecNumber evidence="5">2.3.2.27</ecNumber>
    </recommendedName>
    <alternativeName>
        <fullName evidence="21">Protein lin-41 homolog</fullName>
    </alternativeName>
    <alternativeName>
        <fullName evidence="19">RING-type E3 ubiquitin transferase TRIM71</fullName>
    </alternativeName>
    <alternativeName>
        <fullName evidence="20">Tripartite motif-containing protein 71</fullName>
    </alternativeName>
</protein>
<evidence type="ECO:0000256" key="13">
    <source>
        <dbReference type="ARBA" id="ARBA00022786"/>
    </source>
</evidence>
<gene>
    <name evidence="30" type="primary">LOC109482096</name>
</gene>
<keyword evidence="7" id="KW-0963">Cytoplasm</keyword>
<dbReference type="GeneID" id="109482096"/>
<feature type="repeat" description="Filamin" evidence="23">
    <location>
        <begin position="535"/>
        <end position="636"/>
    </location>
</feature>
<evidence type="ECO:0000256" key="23">
    <source>
        <dbReference type="PROSITE-ProRule" id="PRU00087"/>
    </source>
</evidence>
<dbReference type="FunFam" id="3.30.160.60:FF:000923">
    <property type="entry name" value="E3 ubiquitin-protein ligase TRIM71"/>
    <property type="match status" value="1"/>
</dbReference>
<dbReference type="FunFam" id="2.120.10.30:FF:000013">
    <property type="entry name" value="E3 ubiquitin-protein ligase TRIM71"/>
    <property type="match status" value="1"/>
</dbReference>
<accession>A0A6P4ZGH7</accession>
<evidence type="ECO:0000256" key="12">
    <source>
        <dbReference type="ARBA" id="ARBA00022771"/>
    </source>
</evidence>
<keyword evidence="17" id="KW-0943">RNA-mediated gene silencing</keyword>
<dbReference type="InterPro" id="IPR000315">
    <property type="entry name" value="Znf_B-box"/>
</dbReference>
<dbReference type="PROSITE" id="PS00518">
    <property type="entry name" value="ZF_RING_1"/>
    <property type="match status" value="1"/>
</dbReference>
<feature type="domain" description="B box-type" evidence="28">
    <location>
        <begin position="329"/>
        <end position="370"/>
    </location>
</feature>
<dbReference type="SMART" id="SM00557">
    <property type="entry name" value="IG_FLMN"/>
    <property type="match status" value="1"/>
</dbReference>
<dbReference type="InterPro" id="IPR013783">
    <property type="entry name" value="Ig-like_fold"/>
</dbReference>
<keyword evidence="15" id="KW-0694">RNA-binding</keyword>
<dbReference type="Proteomes" id="UP000515135">
    <property type="component" value="Unplaced"/>
</dbReference>
<evidence type="ECO:0000256" key="8">
    <source>
        <dbReference type="ARBA" id="ARBA00022553"/>
    </source>
</evidence>
<name>A0A6P4ZGH7_BRABE</name>
<dbReference type="PROSITE" id="PS51125">
    <property type="entry name" value="NHL"/>
    <property type="match status" value="6"/>
</dbReference>
<dbReference type="InterPro" id="IPR017868">
    <property type="entry name" value="Filamin/ABP280_repeat-like"/>
</dbReference>
<dbReference type="CDD" id="cd19796">
    <property type="entry name" value="Bbox2_TRIM71_C-VII"/>
    <property type="match status" value="1"/>
</dbReference>
<feature type="repeat" description="NHL" evidence="24">
    <location>
        <begin position="884"/>
        <end position="924"/>
    </location>
</feature>
<evidence type="ECO:0000259" key="27">
    <source>
        <dbReference type="PROSITE" id="PS50089"/>
    </source>
</evidence>
<dbReference type="SUPFAM" id="SSF81296">
    <property type="entry name" value="E set domains"/>
    <property type="match status" value="1"/>
</dbReference>
<evidence type="ECO:0000256" key="5">
    <source>
        <dbReference type="ARBA" id="ARBA00012483"/>
    </source>
</evidence>
<dbReference type="CDD" id="cd14954">
    <property type="entry name" value="NHL_TRIM71_like"/>
    <property type="match status" value="1"/>
</dbReference>
<dbReference type="PROSITE" id="PS50089">
    <property type="entry name" value="ZF_RING_2"/>
    <property type="match status" value="1"/>
</dbReference>
<evidence type="ECO:0000256" key="24">
    <source>
        <dbReference type="PROSITE-ProRule" id="PRU00504"/>
    </source>
</evidence>
<keyword evidence="11" id="KW-0677">Repeat</keyword>
<evidence type="ECO:0000256" key="16">
    <source>
        <dbReference type="ARBA" id="ARBA00023054"/>
    </source>
</evidence>
<evidence type="ECO:0000256" key="7">
    <source>
        <dbReference type="ARBA" id="ARBA00022490"/>
    </source>
</evidence>
<feature type="repeat" description="NHL" evidence="24">
    <location>
        <begin position="791"/>
        <end position="833"/>
    </location>
</feature>
<evidence type="ECO:0000259" key="28">
    <source>
        <dbReference type="PROSITE" id="PS50119"/>
    </source>
</evidence>
<dbReference type="InterPro" id="IPR003649">
    <property type="entry name" value="Bbox_C"/>
</dbReference>
<feature type="repeat" description="NHL" evidence="24">
    <location>
        <begin position="649"/>
        <end position="692"/>
    </location>
</feature>
<evidence type="ECO:0000313" key="29">
    <source>
        <dbReference type="Proteomes" id="UP000515135"/>
    </source>
</evidence>
<organism evidence="29 30">
    <name type="scientific">Branchiostoma belcheri</name>
    <name type="common">Amphioxus</name>
    <dbReference type="NCBI Taxonomy" id="7741"/>
    <lineage>
        <taxon>Eukaryota</taxon>
        <taxon>Metazoa</taxon>
        <taxon>Chordata</taxon>
        <taxon>Cephalochordata</taxon>
        <taxon>Leptocardii</taxon>
        <taxon>Amphioxiformes</taxon>
        <taxon>Branchiostomatidae</taxon>
        <taxon>Branchiostoma</taxon>
    </lineage>
</organism>
<dbReference type="PANTHER" id="PTHR25462">
    <property type="entry name" value="BONUS, ISOFORM C-RELATED"/>
    <property type="match status" value="1"/>
</dbReference>
<dbReference type="SUPFAM" id="SSF101898">
    <property type="entry name" value="NHL repeat"/>
    <property type="match status" value="1"/>
</dbReference>
<evidence type="ECO:0000256" key="3">
    <source>
        <dbReference type="ARBA" id="ARBA00004906"/>
    </source>
</evidence>
<evidence type="ECO:0000256" key="25">
    <source>
        <dbReference type="SAM" id="Coils"/>
    </source>
</evidence>
<dbReference type="Gene3D" id="2.120.10.30">
    <property type="entry name" value="TolB, C-terminal domain"/>
    <property type="match status" value="3"/>
</dbReference>
<evidence type="ECO:0000256" key="17">
    <source>
        <dbReference type="ARBA" id="ARBA00023158"/>
    </source>
</evidence>
<dbReference type="PROSITE" id="PS50194">
    <property type="entry name" value="FILAMIN_REPEAT"/>
    <property type="match status" value="1"/>
</dbReference>
<feature type="repeat" description="NHL" evidence="24">
    <location>
        <begin position="837"/>
        <end position="880"/>
    </location>
</feature>
<keyword evidence="9" id="KW-0808">Transferase</keyword>
<keyword evidence="16 25" id="KW-0175">Coiled coil</keyword>
<dbReference type="InterPro" id="IPR001258">
    <property type="entry name" value="NHL_repeat"/>
</dbReference>
<dbReference type="AlphaFoldDB" id="A0A6P4ZGH7"/>
<evidence type="ECO:0000313" key="30">
    <source>
        <dbReference type="RefSeq" id="XP_019640315.1"/>
    </source>
</evidence>
<reference evidence="30" key="1">
    <citation type="submission" date="2025-08" db="UniProtKB">
        <authorList>
            <consortium name="RefSeq"/>
        </authorList>
    </citation>
    <scope>IDENTIFICATION</scope>
    <source>
        <tissue evidence="30">Gonad</tissue>
    </source>
</reference>
<dbReference type="EC" id="2.3.2.27" evidence="5"/>
<evidence type="ECO:0000256" key="21">
    <source>
        <dbReference type="ARBA" id="ARBA00043228"/>
    </source>
</evidence>
<evidence type="ECO:0000256" key="10">
    <source>
        <dbReference type="ARBA" id="ARBA00022723"/>
    </source>
</evidence>
<evidence type="ECO:0000256" key="15">
    <source>
        <dbReference type="ARBA" id="ARBA00022884"/>
    </source>
</evidence>
<evidence type="ECO:0000256" key="6">
    <source>
        <dbReference type="ARBA" id="ARBA00022473"/>
    </source>
</evidence>
<dbReference type="FunFam" id="2.120.10.30:FF:000025">
    <property type="entry name" value="E3 ubiquitin-protein ligase TRIM71"/>
    <property type="match status" value="1"/>
</dbReference>
<dbReference type="InterPro" id="IPR027370">
    <property type="entry name" value="Znf-RING_euk"/>
</dbReference>
<evidence type="ECO:0000256" key="9">
    <source>
        <dbReference type="ARBA" id="ARBA00022679"/>
    </source>
</evidence>
<dbReference type="InterPro" id="IPR001298">
    <property type="entry name" value="Filamin/ABP280_rpt"/>
</dbReference>
<dbReference type="SMART" id="SM00336">
    <property type="entry name" value="BBOX"/>
    <property type="match status" value="2"/>
</dbReference>
<dbReference type="RefSeq" id="XP_019640315.1">
    <property type="nucleotide sequence ID" value="XM_019784756.1"/>
</dbReference>
<dbReference type="InterPro" id="IPR047153">
    <property type="entry name" value="TRIM45/56/19-like"/>
</dbReference>
<dbReference type="GO" id="GO:0061630">
    <property type="term" value="F:ubiquitin protein ligase activity"/>
    <property type="evidence" value="ECO:0007669"/>
    <property type="project" value="UniProtKB-EC"/>
</dbReference>
<feature type="domain" description="RING-type" evidence="27">
    <location>
        <begin position="154"/>
        <end position="194"/>
    </location>
</feature>
<dbReference type="InterPro" id="IPR014756">
    <property type="entry name" value="Ig_E-set"/>
</dbReference>
<keyword evidence="14" id="KW-0862">Zinc</keyword>
<keyword evidence="6" id="KW-0217">Developmental protein</keyword>
<evidence type="ECO:0000256" key="11">
    <source>
        <dbReference type="ARBA" id="ARBA00022737"/>
    </source>
</evidence>
<comment type="pathway">
    <text evidence="3">Protein modification; protein ubiquitination.</text>
</comment>
<evidence type="ECO:0000256" key="22">
    <source>
        <dbReference type="PROSITE-ProRule" id="PRU00024"/>
    </source>
</evidence>
<dbReference type="GO" id="GO:0031047">
    <property type="term" value="P:regulatory ncRNA-mediated gene silencing"/>
    <property type="evidence" value="ECO:0007669"/>
    <property type="project" value="UniProtKB-KW"/>
</dbReference>
<dbReference type="Gene3D" id="3.30.160.60">
    <property type="entry name" value="Classic Zinc Finger"/>
    <property type="match status" value="1"/>
</dbReference>
<dbReference type="PANTHER" id="PTHR25462:SF303">
    <property type="entry name" value="E3 UBIQUITIN-PROTEIN LIGASE TRIM71"/>
    <property type="match status" value="1"/>
</dbReference>
<feature type="repeat" description="NHL" evidence="24">
    <location>
        <begin position="696"/>
        <end position="739"/>
    </location>
</feature>
<dbReference type="FunFam" id="2.120.10.30:FF:000080">
    <property type="entry name" value="E3 ubiquitin-protein ligase TRIM71"/>
    <property type="match status" value="1"/>
</dbReference>
<dbReference type="Gene3D" id="3.30.40.10">
    <property type="entry name" value="Zinc/RING finger domain, C3HC4 (zinc finger)"/>
    <property type="match status" value="1"/>
</dbReference>
<feature type="compositionally biased region" description="Polar residues" evidence="26">
    <location>
        <begin position="56"/>
        <end position="67"/>
    </location>
</feature>
<dbReference type="Pfam" id="PF13445">
    <property type="entry name" value="zf-RING_UBOX"/>
    <property type="match status" value="1"/>
</dbReference>
<feature type="repeat" description="NHL" evidence="24">
    <location>
        <begin position="743"/>
        <end position="786"/>
    </location>
</feature>
<dbReference type="GO" id="GO:0035198">
    <property type="term" value="F:miRNA binding"/>
    <property type="evidence" value="ECO:0007669"/>
    <property type="project" value="UniProtKB-ARBA"/>
</dbReference>
<dbReference type="SUPFAM" id="SSF57845">
    <property type="entry name" value="B-box zinc-binding domain"/>
    <property type="match status" value="1"/>
</dbReference>
<feature type="region of interest" description="Disordered" evidence="26">
    <location>
        <begin position="51"/>
        <end position="83"/>
    </location>
</feature>
<evidence type="ECO:0000256" key="1">
    <source>
        <dbReference type="ARBA" id="ARBA00000900"/>
    </source>
</evidence>
<dbReference type="Pfam" id="PF00630">
    <property type="entry name" value="Filamin"/>
    <property type="match status" value="1"/>
</dbReference>
<feature type="domain" description="B box-type" evidence="28">
    <location>
        <begin position="257"/>
        <end position="304"/>
    </location>
</feature>
<evidence type="ECO:0000256" key="14">
    <source>
        <dbReference type="ARBA" id="ARBA00022833"/>
    </source>
</evidence>
<feature type="coiled-coil region" evidence="25">
    <location>
        <begin position="385"/>
        <end position="448"/>
    </location>
</feature>
<evidence type="ECO:0000256" key="2">
    <source>
        <dbReference type="ARBA" id="ARBA00004201"/>
    </source>
</evidence>
<comment type="catalytic activity">
    <reaction evidence="1">
        <text>S-ubiquitinyl-[E2 ubiquitin-conjugating enzyme]-L-cysteine + [acceptor protein]-L-lysine = [E2 ubiquitin-conjugating enzyme]-L-cysteine + N(6)-ubiquitinyl-[acceptor protein]-L-lysine.</text>
        <dbReference type="EC" id="2.3.2.27"/>
    </reaction>
</comment>
<dbReference type="InterPro" id="IPR001841">
    <property type="entry name" value="Znf_RING"/>
</dbReference>
<keyword evidence="10" id="KW-0479">Metal-binding</keyword>
<evidence type="ECO:0000256" key="4">
    <source>
        <dbReference type="ARBA" id="ARBA00008518"/>
    </source>
</evidence>
<dbReference type="GO" id="GO:0008270">
    <property type="term" value="F:zinc ion binding"/>
    <property type="evidence" value="ECO:0007669"/>
    <property type="project" value="UniProtKB-KW"/>
</dbReference>
<keyword evidence="29" id="KW-1185">Reference proteome</keyword>
<dbReference type="InterPro" id="IPR011042">
    <property type="entry name" value="6-blade_b-propeller_TolB-like"/>
</dbReference>
<dbReference type="KEGG" id="bbel:109482096"/>
<dbReference type="CDD" id="cd19812">
    <property type="entry name" value="Bbox1_TRIM71_C-VII"/>
    <property type="match status" value="1"/>
</dbReference>
<dbReference type="InterPro" id="IPR017907">
    <property type="entry name" value="Znf_RING_CS"/>
</dbReference>
<comment type="similarity">
    <text evidence="4">Belongs to the TRIM/RBCC family.</text>
</comment>
<dbReference type="SMART" id="SM00184">
    <property type="entry name" value="RING"/>
    <property type="match status" value="1"/>
</dbReference>
<proteinExistence type="inferred from homology"/>
<dbReference type="Gene3D" id="2.60.40.10">
    <property type="entry name" value="Immunoglobulins"/>
    <property type="match status" value="1"/>
</dbReference>
<dbReference type="InterPro" id="IPR013083">
    <property type="entry name" value="Znf_RING/FYVE/PHD"/>
</dbReference>
<comment type="subcellular location">
    <subcellularLocation>
        <location evidence="2">Cytoplasm</location>
        <location evidence="2">P-body</location>
    </subcellularLocation>
</comment>
<evidence type="ECO:0000256" key="26">
    <source>
        <dbReference type="SAM" id="MobiDB-lite"/>
    </source>
</evidence>
<dbReference type="PROSITE" id="PS50119">
    <property type="entry name" value="ZF_BBOX"/>
    <property type="match status" value="2"/>
</dbReference>
<dbReference type="OrthoDB" id="342730at2759"/>
<dbReference type="SMART" id="SM00502">
    <property type="entry name" value="BBC"/>
    <property type="match status" value="1"/>
</dbReference>
<dbReference type="GO" id="GO:0017148">
    <property type="term" value="P:negative regulation of translation"/>
    <property type="evidence" value="ECO:0007669"/>
    <property type="project" value="UniProtKB-ARBA"/>
</dbReference>
<evidence type="ECO:0000256" key="18">
    <source>
        <dbReference type="ARBA" id="ARBA00040205"/>
    </source>
</evidence>